<accession>E2AG02</accession>
<protein>
    <recommendedName>
        <fullName evidence="3">Histone-lysine N-methyltransferase SETMAR</fullName>
    </recommendedName>
</protein>
<evidence type="ECO:0000313" key="2">
    <source>
        <dbReference type="Proteomes" id="UP000000311"/>
    </source>
</evidence>
<gene>
    <name evidence="1" type="ORF">EAG_11685</name>
</gene>
<reference evidence="1 2" key="1">
    <citation type="journal article" date="2010" name="Science">
        <title>Genomic comparison of the ants Camponotus floridanus and Harpegnathos saltator.</title>
        <authorList>
            <person name="Bonasio R."/>
            <person name="Zhang G."/>
            <person name="Ye C."/>
            <person name="Mutti N.S."/>
            <person name="Fang X."/>
            <person name="Qin N."/>
            <person name="Donahue G."/>
            <person name="Yang P."/>
            <person name="Li Q."/>
            <person name="Li C."/>
            <person name="Zhang P."/>
            <person name="Huang Z."/>
            <person name="Berger S.L."/>
            <person name="Reinberg D."/>
            <person name="Wang J."/>
            <person name="Liebig J."/>
        </authorList>
    </citation>
    <scope>NUCLEOTIDE SEQUENCE [LARGE SCALE GENOMIC DNA]</scope>
    <source>
        <strain evidence="2">C129</strain>
    </source>
</reference>
<organism evidence="2">
    <name type="scientific">Camponotus floridanus</name>
    <name type="common">Florida carpenter ant</name>
    <dbReference type="NCBI Taxonomy" id="104421"/>
    <lineage>
        <taxon>Eukaryota</taxon>
        <taxon>Metazoa</taxon>
        <taxon>Ecdysozoa</taxon>
        <taxon>Arthropoda</taxon>
        <taxon>Hexapoda</taxon>
        <taxon>Insecta</taxon>
        <taxon>Pterygota</taxon>
        <taxon>Neoptera</taxon>
        <taxon>Endopterygota</taxon>
        <taxon>Hymenoptera</taxon>
        <taxon>Apocrita</taxon>
        <taxon>Aculeata</taxon>
        <taxon>Formicoidea</taxon>
        <taxon>Formicidae</taxon>
        <taxon>Formicinae</taxon>
        <taxon>Camponotus</taxon>
    </lineage>
</organism>
<name>E2AG02_CAMFO</name>
<sequence length="30" mass="3818">HLDQFFSEKLQNFYEHGIMQLPKRWRKVIE</sequence>
<proteinExistence type="predicted"/>
<keyword evidence="2" id="KW-1185">Reference proteome</keyword>
<evidence type="ECO:0000313" key="1">
    <source>
        <dbReference type="EMBL" id="EFN67652.1"/>
    </source>
</evidence>
<dbReference type="AlphaFoldDB" id="E2AG02"/>
<feature type="non-terminal residue" evidence="1">
    <location>
        <position position="1"/>
    </location>
</feature>
<dbReference type="Proteomes" id="UP000000311">
    <property type="component" value="Unassembled WGS sequence"/>
</dbReference>
<dbReference type="InParanoid" id="E2AG02"/>
<feature type="non-terminal residue" evidence="1">
    <location>
        <position position="30"/>
    </location>
</feature>
<dbReference type="EMBL" id="GL439184">
    <property type="protein sequence ID" value="EFN67652.1"/>
    <property type="molecule type" value="Genomic_DNA"/>
</dbReference>
<evidence type="ECO:0008006" key="3">
    <source>
        <dbReference type="Google" id="ProtNLM"/>
    </source>
</evidence>